<proteinExistence type="predicted"/>
<name>A0ABD5R7C5_9EURY</name>
<dbReference type="RefSeq" id="WP_227229149.1">
    <property type="nucleotide sequence ID" value="NZ_JAJCVJ010000001.1"/>
</dbReference>
<feature type="region of interest" description="Disordered" evidence="1">
    <location>
        <begin position="1"/>
        <end position="30"/>
    </location>
</feature>
<reference evidence="3 4" key="1">
    <citation type="journal article" date="2019" name="Int. J. Syst. Evol. Microbiol.">
        <title>The Global Catalogue of Microorganisms (GCM) 10K type strain sequencing project: providing services to taxonomists for standard genome sequencing and annotation.</title>
        <authorList>
            <consortium name="The Broad Institute Genomics Platform"/>
            <consortium name="The Broad Institute Genome Sequencing Center for Infectious Disease"/>
            <person name="Wu L."/>
            <person name="Ma J."/>
        </authorList>
    </citation>
    <scope>NUCLEOTIDE SEQUENCE [LARGE SCALE GENOMIC DNA]</scope>
    <source>
        <strain evidence="3 4">CGMCC 1.12237</strain>
    </source>
</reference>
<protein>
    <submittedName>
        <fullName evidence="3">Uncharacterized protein</fullName>
    </submittedName>
</protein>
<dbReference type="Proteomes" id="UP001596201">
    <property type="component" value="Unassembled WGS sequence"/>
</dbReference>
<feature type="transmembrane region" description="Helical" evidence="2">
    <location>
        <begin position="37"/>
        <end position="70"/>
    </location>
</feature>
<sequence length="73" mass="7437">MSSKHYPVTHEPPRTRRTTAPASATDAPQPPASLPVLVGTVVATAAVPLTLAFPGVAVSLAVLAVGALLVRRD</sequence>
<evidence type="ECO:0000256" key="2">
    <source>
        <dbReference type="SAM" id="Phobius"/>
    </source>
</evidence>
<keyword evidence="2" id="KW-0472">Membrane</keyword>
<gene>
    <name evidence="3" type="ORF">ACFPJ5_01325</name>
</gene>
<keyword evidence="2" id="KW-0812">Transmembrane</keyword>
<organism evidence="3 4">
    <name type="scientific">Salinirubrum litoreum</name>
    <dbReference type="NCBI Taxonomy" id="1126234"/>
    <lineage>
        <taxon>Archaea</taxon>
        <taxon>Methanobacteriati</taxon>
        <taxon>Methanobacteriota</taxon>
        <taxon>Stenosarchaea group</taxon>
        <taxon>Halobacteria</taxon>
        <taxon>Halobacteriales</taxon>
        <taxon>Haloferacaceae</taxon>
        <taxon>Salinirubrum</taxon>
    </lineage>
</organism>
<keyword evidence="2" id="KW-1133">Transmembrane helix</keyword>
<dbReference type="EMBL" id="JBHSKX010000001">
    <property type="protein sequence ID" value="MFC5365562.1"/>
    <property type="molecule type" value="Genomic_DNA"/>
</dbReference>
<keyword evidence="4" id="KW-1185">Reference proteome</keyword>
<accession>A0ABD5R7C5</accession>
<comment type="caution">
    <text evidence="3">The sequence shown here is derived from an EMBL/GenBank/DDBJ whole genome shotgun (WGS) entry which is preliminary data.</text>
</comment>
<evidence type="ECO:0000313" key="3">
    <source>
        <dbReference type="EMBL" id="MFC5365562.1"/>
    </source>
</evidence>
<dbReference type="AlphaFoldDB" id="A0ABD5R7C5"/>
<feature type="compositionally biased region" description="Low complexity" evidence="1">
    <location>
        <begin position="18"/>
        <end position="27"/>
    </location>
</feature>
<evidence type="ECO:0000313" key="4">
    <source>
        <dbReference type="Proteomes" id="UP001596201"/>
    </source>
</evidence>
<evidence type="ECO:0000256" key="1">
    <source>
        <dbReference type="SAM" id="MobiDB-lite"/>
    </source>
</evidence>